<accession>A0A4Z0RCI0</accession>
<evidence type="ECO:0000256" key="1">
    <source>
        <dbReference type="ARBA" id="ARBA00023015"/>
    </source>
</evidence>
<keyword evidence="1" id="KW-0805">Transcription regulation</keyword>
<dbReference type="Proteomes" id="UP000298460">
    <property type="component" value="Unassembled WGS sequence"/>
</dbReference>
<proteinExistence type="predicted"/>
<dbReference type="Pfam" id="PF00440">
    <property type="entry name" value="TetR_N"/>
    <property type="match status" value="1"/>
</dbReference>
<dbReference type="PROSITE" id="PS50977">
    <property type="entry name" value="HTH_TETR_2"/>
    <property type="match status" value="1"/>
</dbReference>
<reference evidence="6 7" key="1">
    <citation type="submission" date="2019-03" db="EMBL/GenBank/DDBJ databases">
        <title>Draft Genome Sequence of Desulfosporosinus fructosivorans Strain 63.6F, Isolated from Marine Sediment in the Baltic Sea.</title>
        <authorList>
            <person name="Hausmann B."/>
            <person name="Vandieken V."/>
            <person name="Pjevac P."/>
            <person name="Schreck K."/>
            <person name="Herbold C.W."/>
            <person name="Loy A."/>
        </authorList>
    </citation>
    <scope>NUCLEOTIDE SEQUENCE [LARGE SCALE GENOMIC DNA]</scope>
    <source>
        <strain evidence="6 7">63.6F</strain>
    </source>
</reference>
<dbReference type="SUPFAM" id="SSF48498">
    <property type="entry name" value="Tetracyclin repressor-like, C-terminal domain"/>
    <property type="match status" value="1"/>
</dbReference>
<dbReference type="EMBL" id="SPQQ01000001">
    <property type="protein sequence ID" value="TGE39887.1"/>
    <property type="molecule type" value="Genomic_DNA"/>
</dbReference>
<name>A0A4Z0RCI0_9FIRM</name>
<sequence>MINDIKTRTERKKEETQKKIVSIAMGLYRAQGIKATTMEQIADEVDISRKTLYNYFSNKEAIVGEYMKKYLKVHLQHYLQLLDDLPDTSSRLVAIMSKGEEWSRMEIPEDVATAYSEYRLRTLIQSLSDQSIRTGLSDIYCYIIKLGQRSGELRSDINEKELTNYLITIVMVSMLSNHEKVQSEESIAKNINYFLNGARNMFSN</sequence>
<evidence type="ECO:0000313" key="7">
    <source>
        <dbReference type="Proteomes" id="UP000298460"/>
    </source>
</evidence>
<evidence type="ECO:0000313" key="6">
    <source>
        <dbReference type="EMBL" id="TGE39887.1"/>
    </source>
</evidence>
<keyword evidence="7" id="KW-1185">Reference proteome</keyword>
<keyword evidence="2 4" id="KW-0238">DNA-binding</keyword>
<keyword evidence="3" id="KW-0804">Transcription</keyword>
<protein>
    <submittedName>
        <fullName evidence="6">TetR/AcrR family transcriptional regulator</fullName>
    </submittedName>
</protein>
<feature type="domain" description="HTH tetR-type" evidence="5">
    <location>
        <begin position="14"/>
        <end position="74"/>
    </location>
</feature>
<dbReference type="InterPro" id="IPR001647">
    <property type="entry name" value="HTH_TetR"/>
</dbReference>
<evidence type="ECO:0000256" key="3">
    <source>
        <dbReference type="ARBA" id="ARBA00023163"/>
    </source>
</evidence>
<dbReference type="AlphaFoldDB" id="A0A4Z0RCI0"/>
<feature type="DNA-binding region" description="H-T-H motif" evidence="4">
    <location>
        <begin position="37"/>
        <end position="56"/>
    </location>
</feature>
<evidence type="ECO:0000256" key="2">
    <source>
        <dbReference type="ARBA" id="ARBA00023125"/>
    </source>
</evidence>
<dbReference type="PANTHER" id="PTHR47506">
    <property type="entry name" value="TRANSCRIPTIONAL REGULATORY PROTEIN"/>
    <property type="match status" value="1"/>
</dbReference>
<dbReference type="PRINTS" id="PR00455">
    <property type="entry name" value="HTHTETR"/>
</dbReference>
<evidence type="ECO:0000256" key="4">
    <source>
        <dbReference type="PROSITE-ProRule" id="PRU00335"/>
    </source>
</evidence>
<organism evidence="6 7">
    <name type="scientific">Desulfosporosinus fructosivorans</name>
    <dbReference type="NCBI Taxonomy" id="2018669"/>
    <lineage>
        <taxon>Bacteria</taxon>
        <taxon>Bacillati</taxon>
        <taxon>Bacillota</taxon>
        <taxon>Clostridia</taxon>
        <taxon>Eubacteriales</taxon>
        <taxon>Desulfitobacteriaceae</taxon>
        <taxon>Desulfosporosinus</taxon>
    </lineage>
</organism>
<gene>
    <name evidence="6" type="ORF">E4K67_02570</name>
</gene>
<comment type="caution">
    <text evidence="6">The sequence shown here is derived from an EMBL/GenBank/DDBJ whole genome shotgun (WGS) entry which is preliminary data.</text>
</comment>
<evidence type="ECO:0000259" key="5">
    <source>
        <dbReference type="PROSITE" id="PS50977"/>
    </source>
</evidence>
<dbReference type="InterPro" id="IPR036271">
    <property type="entry name" value="Tet_transcr_reg_TetR-rel_C_sf"/>
</dbReference>
<dbReference type="Gene3D" id="1.10.357.10">
    <property type="entry name" value="Tetracycline Repressor, domain 2"/>
    <property type="match status" value="1"/>
</dbReference>
<dbReference type="GO" id="GO:0003677">
    <property type="term" value="F:DNA binding"/>
    <property type="evidence" value="ECO:0007669"/>
    <property type="project" value="UniProtKB-UniRule"/>
</dbReference>
<dbReference type="RefSeq" id="WP_135544824.1">
    <property type="nucleotide sequence ID" value="NZ_SPQQ01000001.1"/>
</dbReference>
<dbReference type="OrthoDB" id="268339at2"/>
<dbReference type="PANTHER" id="PTHR47506:SF1">
    <property type="entry name" value="HTH-TYPE TRANSCRIPTIONAL REGULATOR YJDC"/>
    <property type="match status" value="1"/>
</dbReference>
<dbReference type="SUPFAM" id="SSF46689">
    <property type="entry name" value="Homeodomain-like"/>
    <property type="match status" value="1"/>
</dbReference>
<dbReference type="InterPro" id="IPR009057">
    <property type="entry name" value="Homeodomain-like_sf"/>
</dbReference>